<proteinExistence type="predicted"/>
<dbReference type="RefSeq" id="WP_201686173.1">
    <property type="nucleotide sequence ID" value="NZ_JAEQNA010000011.1"/>
</dbReference>
<evidence type="ECO:0000256" key="1">
    <source>
        <dbReference type="SAM" id="MobiDB-lite"/>
    </source>
</evidence>
<feature type="compositionally biased region" description="Basic and acidic residues" evidence="1">
    <location>
        <begin position="1"/>
        <end position="12"/>
    </location>
</feature>
<dbReference type="EMBL" id="JAEQNA010000011">
    <property type="protein sequence ID" value="MBL0423032.1"/>
    <property type="molecule type" value="Genomic_DNA"/>
</dbReference>
<dbReference type="AlphaFoldDB" id="A0A936ZNJ8"/>
<gene>
    <name evidence="2" type="ORF">JI739_22030</name>
</gene>
<evidence type="ECO:0000313" key="2">
    <source>
        <dbReference type="EMBL" id="MBL0423032.1"/>
    </source>
</evidence>
<accession>A0A936ZNJ8</accession>
<name>A0A936ZNJ8_9BURK</name>
<keyword evidence="3" id="KW-1185">Reference proteome</keyword>
<feature type="region of interest" description="Disordered" evidence="1">
    <location>
        <begin position="1"/>
        <end position="51"/>
    </location>
</feature>
<protein>
    <submittedName>
        <fullName evidence="2">Uncharacterized protein</fullName>
    </submittedName>
</protein>
<sequence>MAKRKRNEDNSKRQQPVQQQRAEAARKAVSQARRSKSVDSSAEARPADKEK</sequence>
<organism evidence="2 3">
    <name type="scientific">Ramlibacter aurantiacus</name>
    <dbReference type="NCBI Taxonomy" id="2801330"/>
    <lineage>
        <taxon>Bacteria</taxon>
        <taxon>Pseudomonadati</taxon>
        <taxon>Pseudomonadota</taxon>
        <taxon>Betaproteobacteria</taxon>
        <taxon>Burkholderiales</taxon>
        <taxon>Comamonadaceae</taxon>
        <taxon>Ramlibacter</taxon>
    </lineage>
</organism>
<evidence type="ECO:0000313" key="3">
    <source>
        <dbReference type="Proteomes" id="UP000613011"/>
    </source>
</evidence>
<reference evidence="2" key="1">
    <citation type="submission" date="2021-01" db="EMBL/GenBank/DDBJ databases">
        <title>Ramlibacter sp. strain AW1 16S ribosomal RNA gene Genome sequencing and assembly.</title>
        <authorList>
            <person name="Kang M."/>
        </authorList>
    </citation>
    <scope>NUCLEOTIDE SEQUENCE</scope>
    <source>
        <strain evidence="2">AW1</strain>
    </source>
</reference>
<comment type="caution">
    <text evidence="2">The sequence shown here is derived from an EMBL/GenBank/DDBJ whole genome shotgun (WGS) entry which is preliminary data.</text>
</comment>
<dbReference type="Proteomes" id="UP000613011">
    <property type="component" value="Unassembled WGS sequence"/>
</dbReference>